<evidence type="ECO:0000313" key="2">
    <source>
        <dbReference type="Proteomes" id="UP000183832"/>
    </source>
</evidence>
<protein>
    <submittedName>
        <fullName evidence="1">CLUMA_CG017563, isoform A</fullName>
    </submittedName>
</protein>
<dbReference type="Proteomes" id="UP000183832">
    <property type="component" value="Unassembled WGS sequence"/>
</dbReference>
<evidence type="ECO:0000313" key="1">
    <source>
        <dbReference type="EMBL" id="CRL04482.1"/>
    </source>
</evidence>
<keyword evidence="2" id="KW-1185">Reference proteome</keyword>
<sequence>MFVQSNIFDNTLKILQSSVLLKNKKFIHFCTVRLVFEENVWKSCLCCSRPLKTDSCYDNTTLIMLQRQKCVEKFKVDANM</sequence>
<gene>
    <name evidence="1" type="ORF">CLUMA_CG017563</name>
</gene>
<dbReference type="AlphaFoldDB" id="A0A1J1IXP0"/>
<dbReference type="EMBL" id="CVRI01000063">
    <property type="protein sequence ID" value="CRL04482.1"/>
    <property type="molecule type" value="Genomic_DNA"/>
</dbReference>
<name>A0A1J1IXP0_9DIPT</name>
<reference evidence="1 2" key="1">
    <citation type="submission" date="2015-04" db="EMBL/GenBank/DDBJ databases">
        <authorList>
            <person name="Syromyatnikov M.Y."/>
            <person name="Popov V.N."/>
        </authorList>
    </citation>
    <scope>NUCLEOTIDE SEQUENCE [LARGE SCALE GENOMIC DNA]</scope>
</reference>
<proteinExistence type="predicted"/>
<organism evidence="1 2">
    <name type="scientific">Clunio marinus</name>
    <dbReference type="NCBI Taxonomy" id="568069"/>
    <lineage>
        <taxon>Eukaryota</taxon>
        <taxon>Metazoa</taxon>
        <taxon>Ecdysozoa</taxon>
        <taxon>Arthropoda</taxon>
        <taxon>Hexapoda</taxon>
        <taxon>Insecta</taxon>
        <taxon>Pterygota</taxon>
        <taxon>Neoptera</taxon>
        <taxon>Endopterygota</taxon>
        <taxon>Diptera</taxon>
        <taxon>Nematocera</taxon>
        <taxon>Chironomoidea</taxon>
        <taxon>Chironomidae</taxon>
        <taxon>Clunio</taxon>
    </lineage>
</organism>
<accession>A0A1J1IXP0</accession>